<dbReference type="NCBIfam" id="TIGR00393">
    <property type="entry name" value="kpsF"/>
    <property type="match status" value="1"/>
</dbReference>
<comment type="similarity">
    <text evidence="1 4">Belongs to the SIS family. GutQ/KpsF subfamily.</text>
</comment>
<evidence type="ECO:0000313" key="11">
    <source>
        <dbReference type="Proteomes" id="UP000294480"/>
    </source>
</evidence>
<dbReference type="InterPro" id="IPR046342">
    <property type="entry name" value="CBS_dom_sf"/>
</dbReference>
<feature type="domain" description="SIS" evidence="9">
    <location>
        <begin position="44"/>
        <end position="187"/>
    </location>
</feature>
<dbReference type="PROSITE" id="PS51464">
    <property type="entry name" value="SIS"/>
    <property type="match status" value="1"/>
</dbReference>
<dbReference type="PANTHER" id="PTHR42745:SF1">
    <property type="entry name" value="ARABINOSE 5-PHOSPHATE ISOMERASE KDSD"/>
    <property type="match status" value="1"/>
</dbReference>
<reference evidence="10 11" key="1">
    <citation type="submission" date="2019-03" db="EMBL/GenBank/DDBJ databases">
        <title>Genomic Encyclopedia of Type Strains, Phase IV (KMG-IV): sequencing the most valuable type-strain genomes for metagenomic binning, comparative biology and taxonomic classification.</title>
        <authorList>
            <person name="Goeker M."/>
        </authorList>
    </citation>
    <scope>NUCLEOTIDE SEQUENCE [LARGE SCALE GENOMIC DNA]</scope>
    <source>
        <strain evidence="10 11">DSM 102852</strain>
    </source>
</reference>
<evidence type="ECO:0000259" key="9">
    <source>
        <dbReference type="PROSITE" id="PS51464"/>
    </source>
</evidence>
<dbReference type="SUPFAM" id="SSF53697">
    <property type="entry name" value="SIS domain"/>
    <property type="match status" value="1"/>
</dbReference>
<gene>
    <name evidence="10" type="ORF">DFR44_11610</name>
</gene>
<evidence type="ECO:0000259" key="8">
    <source>
        <dbReference type="PROSITE" id="PS51371"/>
    </source>
</evidence>
<dbReference type="GO" id="GO:1901135">
    <property type="term" value="P:carbohydrate derivative metabolic process"/>
    <property type="evidence" value="ECO:0007669"/>
    <property type="project" value="InterPro"/>
</dbReference>
<evidence type="ECO:0000256" key="2">
    <source>
        <dbReference type="ARBA" id="ARBA00022737"/>
    </source>
</evidence>
<dbReference type="CDD" id="cd05014">
    <property type="entry name" value="SIS_Kpsf"/>
    <property type="match status" value="1"/>
</dbReference>
<dbReference type="GO" id="GO:0019146">
    <property type="term" value="F:arabinose-5-phosphate isomerase activity"/>
    <property type="evidence" value="ECO:0007669"/>
    <property type="project" value="UniProtKB-ARBA"/>
</dbReference>
<evidence type="ECO:0000256" key="7">
    <source>
        <dbReference type="PROSITE-ProRule" id="PRU00703"/>
    </source>
</evidence>
<dbReference type="Proteomes" id="UP000294480">
    <property type="component" value="Unassembled WGS sequence"/>
</dbReference>
<dbReference type="GO" id="GO:0097367">
    <property type="term" value="F:carbohydrate derivative binding"/>
    <property type="evidence" value="ECO:0007669"/>
    <property type="project" value="InterPro"/>
</dbReference>
<evidence type="ECO:0000313" key="10">
    <source>
        <dbReference type="EMBL" id="TDR30812.1"/>
    </source>
</evidence>
<sequence>MMITNKPSLLNDDDILNAAHKVLNIEAQALMNLTHTLDTQFVRAVRMLFACKGRVVVSGMGKSGHIARKIAATLASTGTPAFFMHPGEAAHGDLGMITQDDVVLALSYSGKSEELLAILPAVKRHHTQLITMTGHADSPMAKLSDVHLMIKVEKEACPLNLAPTASTTASLALGDALAIALLELRGFNEKDFARSHPGGALGRRLLTYVSDVMRVGEQIPSVTSGTSLTAALLEISNKRMGMTAVVDTSNKVLGVLTDGDVRRLFEKGVDVRTLSIDEVMHINPRTIAADVLAVSAVEMMDSHRINQLLVTNENNTLIGALNIHDLLAAGVM</sequence>
<dbReference type="FunFam" id="3.40.50.10490:FF:000011">
    <property type="entry name" value="Arabinose 5-phosphate isomerase"/>
    <property type="match status" value="1"/>
</dbReference>
<dbReference type="GO" id="GO:0005975">
    <property type="term" value="P:carbohydrate metabolic process"/>
    <property type="evidence" value="ECO:0007669"/>
    <property type="project" value="InterPro"/>
</dbReference>
<dbReference type="GO" id="GO:0046872">
    <property type="term" value="F:metal ion binding"/>
    <property type="evidence" value="ECO:0007669"/>
    <property type="project" value="UniProtKB-KW"/>
</dbReference>
<proteinExistence type="inferred from homology"/>
<keyword evidence="11" id="KW-1185">Reference proteome</keyword>
<keyword evidence="5" id="KW-0479">Metal-binding</keyword>
<dbReference type="InterPro" id="IPR001347">
    <property type="entry name" value="SIS_dom"/>
</dbReference>
<feature type="domain" description="CBS" evidence="8">
    <location>
        <begin position="280"/>
        <end position="332"/>
    </location>
</feature>
<dbReference type="Gene3D" id="3.40.50.10490">
    <property type="entry name" value="Glucose-6-phosphate isomerase like protein, domain 1"/>
    <property type="match status" value="1"/>
</dbReference>
<keyword evidence="3 7" id="KW-0129">CBS domain</keyword>
<feature type="domain" description="CBS" evidence="8">
    <location>
        <begin position="213"/>
        <end position="271"/>
    </location>
</feature>
<dbReference type="SMART" id="SM00116">
    <property type="entry name" value="CBS"/>
    <property type="match status" value="2"/>
</dbReference>
<evidence type="ECO:0000256" key="6">
    <source>
        <dbReference type="PIRSR" id="PIRSR004692-3"/>
    </source>
</evidence>
<dbReference type="AlphaFoldDB" id="A0A4R6Y6N7"/>
<organism evidence="10 11">
    <name type="scientific">Hydromonas duriensis</name>
    <dbReference type="NCBI Taxonomy" id="1527608"/>
    <lineage>
        <taxon>Bacteria</taxon>
        <taxon>Pseudomonadati</taxon>
        <taxon>Pseudomonadota</taxon>
        <taxon>Betaproteobacteria</taxon>
        <taxon>Burkholderiales</taxon>
        <taxon>Burkholderiaceae</taxon>
        <taxon>Hydromonas</taxon>
    </lineage>
</organism>
<feature type="binding site" evidence="5">
    <location>
        <position position="85"/>
    </location>
    <ligand>
        <name>Zn(2+)</name>
        <dbReference type="ChEBI" id="CHEBI:29105"/>
    </ligand>
</feature>
<feature type="site" description="Catalytically relevant" evidence="6">
    <location>
        <position position="196"/>
    </location>
</feature>
<dbReference type="InterPro" id="IPR004800">
    <property type="entry name" value="KdsD/KpsF-type"/>
</dbReference>
<feature type="site" description="Catalytically relevant" evidence="6">
    <location>
        <position position="114"/>
    </location>
</feature>
<evidence type="ECO:0000256" key="5">
    <source>
        <dbReference type="PIRSR" id="PIRSR004692-2"/>
    </source>
</evidence>
<feature type="site" description="Catalytically relevant" evidence="6">
    <location>
        <position position="62"/>
    </location>
</feature>
<dbReference type="InterPro" id="IPR035474">
    <property type="entry name" value="SIS_Kpsf"/>
</dbReference>
<name>A0A4R6Y6N7_9BURK</name>
<evidence type="ECO:0000256" key="3">
    <source>
        <dbReference type="ARBA" id="ARBA00023122"/>
    </source>
</evidence>
<dbReference type="PROSITE" id="PS51371">
    <property type="entry name" value="CBS"/>
    <property type="match status" value="2"/>
</dbReference>
<comment type="caution">
    <text evidence="10">The sequence shown here is derived from an EMBL/GenBank/DDBJ whole genome shotgun (WGS) entry which is preliminary data.</text>
</comment>
<dbReference type="Pfam" id="PF00571">
    <property type="entry name" value="CBS"/>
    <property type="match status" value="2"/>
</dbReference>
<protein>
    <submittedName>
        <fullName evidence="10">Arabinose-5-phosphate isomerase</fullName>
    </submittedName>
</protein>
<dbReference type="EMBL" id="SNZE01000016">
    <property type="protein sequence ID" value="TDR30812.1"/>
    <property type="molecule type" value="Genomic_DNA"/>
</dbReference>
<dbReference type="InterPro" id="IPR050986">
    <property type="entry name" value="GutQ/KpsF_isomerases"/>
</dbReference>
<dbReference type="Pfam" id="PF01380">
    <property type="entry name" value="SIS"/>
    <property type="match status" value="1"/>
</dbReference>
<dbReference type="InterPro" id="IPR046348">
    <property type="entry name" value="SIS_dom_sf"/>
</dbReference>
<feature type="site" description="Catalytically relevant" evidence="6">
    <location>
        <position position="155"/>
    </location>
</feature>
<keyword evidence="2" id="KW-0677">Repeat</keyword>
<evidence type="ECO:0000256" key="4">
    <source>
        <dbReference type="PIRNR" id="PIRNR004692"/>
    </source>
</evidence>
<evidence type="ECO:0000256" key="1">
    <source>
        <dbReference type="ARBA" id="ARBA00008165"/>
    </source>
</evidence>
<dbReference type="CDD" id="cd04604">
    <property type="entry name" value="CBS_pair_SIS_assoc"/>
    <property type="match status" value="1"/>
</dbReference>
<dbReference type="PIRSF" id="PIRSF004692">
    <property type="entry name" value="KdsD_KpsF"/>
    <property type="match status" value="1"/>
</dbReference>
<dbReference type="InterPro" id="IPR000644">
    <property type="entry name" value="CBS_dom"/>
</dbReference>
<keyword evidence="5" id="KW-0862">Zinc</keyword>
<dbReference type="Gene3D" id="3.10.580.10">
    <property type="entry name" value="CBS-domain"/>
    <property type="match status" value="1"/>
</dbReference>
<dbReference type="PANTHER" id="PTHR42745">
    <property type="match status" value="1"/>
</dbReference>
<keyword evidence="10" id="KW-0413">Isomerase</keyword>
<accession>A0A4R6Y6N7</accession>